<dbReference type="AlphaFoldDB" id="A0A8T3DQ47"/>
<feature type="region of interest" description="Disordered" evidence="3">
    <location>
        <begin position="66"/>
        <end position="97"/>
    </location>
</feature>
<reference evidence="5" key="1">
    <citation type="submission" date="2021-01" db="EMBL/GenBank/DDBJ databases">
        <authorList>
            <person name="Zahm M."/>
            <person name="Roques C."/>
            <person name="Cabau C."/>
            <person name="Klopp C."/>
            <person name="Donnadieu C."/>
            <person name="Jouanno E."/>
            <person name="Lampietro C."/>
            <person name="Louis A."/>
            <person name="Herpin A."/>
            <person name="Echchiki A."/>
            <person name="Berthelot C."/>
            <person name="Parey E."/>
            <person name="Roest-Crollius H."/>
            <person name="Braasch I."/>
            <person name="Postlethwait J."/>
            <person name="Bobe J."/>
            <person name="Montfort J."/>
            <person name="Bouchez O."/>
            <person name="Begum T."/>
            <person name="Mejri S."/>
            <person name="Adams A."/>
            <person name="Chen W.-J."/>
            <person name="Guiguen Y."/>
        </authorList>
    </citation>
    <scope>NUCLEOTIDE SEQUENCE</scope>
    <source>
        <tissue evidence="5">Blood</tissue>
    </source>
</reference>
<dbReference type="InterPro" id="IPR024581">
    <property type="entry name" value="TBD"/>
</dbReference>
<dbReference type="GO" id="GO:0043124">
    <property type="term" value="P:negative regulation of canonical NF-kappaB signal transduction"/>
    <property type="evidence" value="ECO:0007669"/>
    <property type="project" value="InterPro"/>
</dbReference>
<evidence type="ECO:0000259" key="4">
    <source>
        <dbReference type="Pfam" id="PF12845"/>
    </source>
</evidence>
<dbReference type="InterPro" id="IPR039669">
    <property type="entry name" value="TANK"/>
</dbReference>
<evidence type="ECO:0000256" key="1">
    <source>
        <dbReference type="ARBA" id="ARBA00022553"/>
    </source>
</evidence>
<dbReference type="Proteomes" id="UP000829720">
    <property type="component" value="Unassembled WGS sequence"/>
</dbReference>
<dbReference type="PANTHER" id="PTHR15249">
    <property type="entry name" value="TRAF FAMILY MEMBER-ASSOCIATED NF-KAPPA-B ACTIVATOR"/>
    <property type="match status" value="1"/>
</dbReference>
<sequence length="367" mass="40893">METNMGDQLNRAFEVYRQASIEKDSAKRELQQKTEYYQKYTQQLEQQIEDQKRLITKLKAQLNSATKHASEVSQKSPLPALQEQEVETLSPSNHYTDDWPCDQPRLLRENMDSVKLHKLAGASNVGTDNVIDVFRELQENFRLIQALTEKQTDRLRNVYAGNDKANAEEQFSIPIQCTEVTAERAEGPLGRFSLASRSGIDRGTGGRVDRGQAPEPLPSRGSSSEEGSLADSLAKLDVRFPPPTDSEYDFLNSAVEKPVDVMARKKELPTVTGVPMVTEEQSIELSIPVPQPHTVSTPSSIINQGIRGPQQPLWSPDLCEATAQAAFADSQQDPNPRMCAFCKDLVPTDHILSHLNSHFQTQNGNGH</sequence>
<feature type="region of interest" description="Disordered" evidence="3">
    <location>
        <begin position="191"/>
        <end position="229"/>
    </location>
</feature>
<feature type="compositionally biased region" description="Polar residues" evidence="3">
    <location>
        <begin position="66"/>
        <end position="76"/>
    </location>
</feature>
<evidence type="ECO:0000256" key="2">
    <source>
        <dbReference type="ARBA" id="ARBA00023054"/>
    </source>
</evidence>
<evidence type="ECO:0000313" key="5">
    <source>
        <dbReference type="EMBL" id="KAI1899201.1"/>
    </source>
</evidence>
<name>A0A8T3DQ47_9TELE</name>
<keyword evidence="2" id="KW-0175">Coiled coil</keyword>
<accession>A0A8T3DQ47</accession>
<dbReference type="OrthoDB" id="9937252at2759"/>
<keyword evidence="6" id="KW-1185">Reference proteome</keyword>
<proteinExistence type="predicted"/>
<keyword evidence="1" id="KW-0597">Phosphoprotein</keyword>
<evidence type="ECO:0000313" key="6">
    <source>
        <dbReference type="Proteomes" id="UP000829720"/>
    </source>
</evidence>
<dbReference type="PANTHER" id="PTHR15249:SF0">
    <property type="entry name" value="TRAF FAMILY MEMBER-ASSOCIATED NF-KAPPA-B ACTIVATOR"/>
    <property type="match status" value="1"/>
</dbReference>
<dbReference type="Pfam" id="PF12845">
    <property type="entry name" value="TBD"/>
    <property type="match status" value="1"/>
</dbReference>
<evidence type="ECO:0000256" key="3">
    <source>
        <dbReference type="SAM" id="MobiDB-lite"/>
    </source>
</evidence>
<dbReference type="EMBL" id="JAERUA010000005">
    <property type="protein sequence ID" value="KAI1899201.1"/>
    <property type="molecule type" value="Genomic_DNA"/>
</dbReference>
<feature type="domain" description="Tbk1/Ikki binding" evidence="4">
    <location>
        <begin position="128"/>
        <end position="179"/>
    </location>
</feature>
<comment type="caution">
    <text evidence="5">The sequence shown here is derived from an EMBL/GenBank/DDBJ whole genome shotgun (WGS) entry which is preliminary data.</text>
</comment>
<organism evidence="5 6">
    <name type="scientific">Albula goreensis</name>
    <dbReference type="NCBI Taxonomy" id="1534307"/>
    <lineage>
        <taxon>Eukaryota</taxon>
        <taxon>Metazoa</taxon>
        <taxon>Chordata</taxon>
        <taxon>Craniata</taxon>
        <taxon>Vertebrata</taxon>
        <taxon>Euteleostomi</taxon>
        <taxon>Actinopterygii</taxon>
        <taxon>Neopterygii</taxon>
        <taxon>Teleostei</taxon>
        <taxon>Albuliformes</taxon>
        <taxon>Albulidae</taxon>
        <taxon>Albula</taxon>
    </lineage>
</organism>
<gene>
    <name evidence="5" type="ORF">AGOR_G00059330</name>
</gene>
<protein>
    <recommendedName>
        <fullName evidence="4">Tbk1/Ikki binding domain-containing protein</fullName>
    </recommendedName>
</protein>